<dbReference type="EMBL" id="JAACJO010000015">
    <property type="protein sequence ID" value="KAF5349945.1"/>
    <property type="molecule type" value="Genomic_DNA"/>
</dbReference>
<organism evidence="4 5">
    <name type="scientific">Leucocoprinus leucothites</name>
    <dbReference type="NCBI Taxonomy" id="201217"/>
    <lineage>
        <taxon>Eukaryota</taxon>
        <taxon>Fungi</taxon>
        <taxon>Dikarya</taxon>
        <taxon>Basidiomycota</taxon>
        <taxon>Agaricomycotina</taxon>
        <taxon>Agaricomycetes</taxon>
        <taxon>Agaricomycetidae</taxon>
        <taxon>Agaricales</taxon>
        <taxon>Agaricineae</taxon>
        <taxon>Agaricaceae</taxon>
        <taxon>Leucocoprinus</taxon>
    </lineage>
</organism>
<dbReference type="Pfam" id="PF24883">
    <property type="entry name" value="NPHP3_N"/>
    <property type="match status" value="1"/>
</dbReference>
<dbReference type="SUPFAM" id="SSF52540">
    <property type="entry name" value="P-loop containing nucleoside triphosphate hydrolases"/>
    <property type="match status" value="1"/>
</dbReference>
<dbReference type="InterPro" id="IPR027417">
    <property type="entry name" value="P-loop_NTPase"/>
</dbReference>
<dbReference type="PROSITE" id="PS50837">
    <property type="entry name" value="NACHT"/>
    <property type="match status" value="1"/>
</dbReference>
<evidence type="ECO:0000256" key="1">
    <source>
        <dbReference type="ARBA" id="ARBA00022737"/>
    </source>
</evidence>
<comment type="caution">
    <text evidence="4">The sequence shown here is derived from an EMBL/GenBank/DDBJ whole genome shotgun (WGS) entry which is preliminary data.</text>
</comment>
<protein>
    <recommendedName>
        <fullName evidence="3">NACHT domain-containing protein</fullName>
    </recommendedName>
</protein>
<reference evidence="4 5" key="1">
    <citation type="journal article" date="2020" name="ISME J.">
        <title>Uncovering the hidden diversity of litter-decomposition mechanisms in mushroom-forming fungi.</title>
        <authorList>
            <person name="Floudas D."/>
            <person name="Bentzer J."/>
            <person name="Ahren D."/>
            <person name="Johansson T."/>
            <person name="Persson P."/>
            <person name="Tunlid A."/>
        </authorList>
    </citation>
    <scope>NUCLEOTIDE SEQUENCE [LARGE SCALE GENOMIC DNA]</scope>
    <source>
        <strain evidence="4 5">CBS 146.42</strain>
    </source>
</reference>
<dbReference type="AlphaFoldDB" id="A0A8H5FU82"/>
<name>A0A8H5FU82_9AGAR</name>
<proteinExistence type="predicted"/>
<dbReference type="Gene3D" id="3.40.50.300">
    <property type="entry name" value="P-loop containing nucleotide triphosphate hydrolases"/>
    <property type="match status" value="1"/>
</dbReference>
<keyword evidence="1" id="KW-0677">Repeat</keyword>
<feature type="compositionally biased region" description="Polar residues" evidence="2">
    <location>
        <begin position="43"/>
        <end position="58"/>
    </location>
</feature>
<gene>
    <name evidence="4" type="ORF">D9756_009266</name>
</gene>
<dbReference type="PANTHER" id="PTHR10039:SF14">
    <property type="entry name" value="NACHT DOMAIN-CONTAINING PROTEIN"/>
    <property type="match status" value="1"/>
</dbReference>
<dbReference type="InterPro" id="IPR007111">
    <property type="entry name" value="NACHT_NTPase"/>
</dbReference>
<keyword evidence="5" id="KW-1185">Reference proteome</keyword>
<feature type="region of interest" description="Disordered" evidence="2">
    <location>
        <begin position="41"/>
        <end position="75"/>
    </location>
</feature>
<dbReference type="Proteomes" id="UP000559027">
    <property type="component" value="Unassembled WGS sequence"/>
</dbReference>
<evidence type="ECO:0000313" key="5">
    <source>
        <dbReference type="Proteomes" id="UP000559027"/>
    </source>
</evidence>
<sequence length="850" mass="95433">MDHSENFFQKFGPYDINPAQKTNAPNALQSSSYAGLTFDAKWPSQSESDPRSLLNSPQRLPENSILDIPTSGPGTQLSLEENQHNLIRYHHPMNVDAHHEATDFAMLGPDNALAVAAPQNWTGSHLGPVTNQYITPDLRQGNDAQTSSIHDTLPQKQLAGHNEMTLNAFHKASNFAVYNPTFNSIESHTPDKFMENFASHAISAAAFDSSERDPPPRCHPGTRLETIERARGFFEASGRHRRLLWIVGPAGVGKSAIMQSTAETSPNLAASFFFSADAYDDPSKVVVTLAYQIAVKHHSYQNHLRQKLSNDPTLFKKAMPTQFAAFFVEPFANSIVLAAPQQLLILIDGLDECSGIDSQRKLLELISTFIAAYPNAPLLWIIASRPEPHITSFFSRPPLASIYEKLILVVNSSDSQRDVERYLWEELIEVKANHPALSCKLKWPSEMEFLQLAVAADGLFIFATTSLRFIDDPVIGGPASQLCLLLKVLNNTINIPPQLSASPLAKLYALYEGILARVPRHVLPDTYRLLLGNGVIDSDIDTWGSLTWACTFLGMTPESAYGALYHLHSLLSIPSPSDADHEQIRCHHKSFSDYLRIRFPSAEIDWEELQFHCAVRILKDIPAVASQNPCEHIILHWPEQGIPLREQRTDLYLYASHDLTNSVILTRHLLEPSLGTIHPDIIHALRVMAIGPDPRAFVADRGSTYGWFLRNTRIPSILIDRQIVHDIPIGVLDFGRVNESQYLHVICSSLWKLESEEQTLRCTKLEHDWTYSQHKNGTYGLTKIAECGCTCNKPVWNHLAQVKATFPETYRALAYVPAHRCGIVILDWHDGPKQWRFVFPYYFSPDLYIL</sequence>
<accession>A0A8H5FU82</accession>
<feature type="domain" description="NACHT" evidence="3">
    <location>
        <begin position="242"/>
        <end position="386"/>
    </location>
</feature>
<dbReference type="InterPro" id="IPR056884">
    <property type="entry name" value="NPHP3-like_N"/>
</dbReference>
<evidence type="ECO:0000256" key="2">
    <source>
        <dbReference type="SAM" id="MobiDB-lite"/>
    </source>
</evidence>
<dbReference type="PANTHER" id="PTHR10039">
    <property type="entry name" value="AMELOGENIN"/>
    <property type="match status" value="1"/>
</dbReference>
<dbReference type="OrthoDB" id="3014077at2759"/>
<evidence type="ECO:0000259" key="3">
    <source>
        <dbReference type="PROSITE" id="PS50837"/>
    </source>
</evidence>
<evidence type="ECO:0000313" key="4">
    <source>
        <dbReference type="EMBL" id="KAF5349945.1"/>
    </source>
</evidence>